<keyword evidence="3" id="KW-1185">Reference proteome</keyword>
<accession>A0ABR2F8D1</accession>
<protein>
    <recommendedName>
        <fullName evidence="1">Retrovirus-related Pol polyprotein from transposon TNT 1-94-like beta-barrel domain-containing protein</fullName>
    </recommendedName>
</protein>
<dbReference type="InterPro" id="IPR054722">
    <property type="entry name" value="PolX-like_BBD"/>
</dbReference>
<comment type="caution">
    <text evidence="2">The sequence shown here is derived from an EMBL/GenBank/DDBJ whole genome shotgun (WGS) entry which is preliminary data.</text>
</comment>
<dbReference type="PANTHER" id="PTHR34222">
    <property type="entry name" value="GAG_PRE-INTEGRS DOMAIN-CONTAINING PROTEIN"/>
    <property type="match status" value="1"/>
</dbReference>
<dbReference type="PANTHER" id="PTHR34222:SF37">
    <property type="entry name" value="RETROTRANSPOSON GAG DOMAIN-CONTAINING PROTEIN"/>
    <property type="match status" value="1"/>
</dbReference>
<organism evidence="2 3">
    <name type="scientific">Hibiscus sabdariffa</name>
    <name type="common">roselle</name>
    <dbReference type="NCBI Taxonomy" id="183260"/>
    <lineage>
        <taxon>Eukaryota</taxon>
        <taxon>Viridiplantae</taxon>
        <taxon>Streptophyta</taxon>
        <taxon>Embryophyta</taxon>
        <taxon>Tracheophyta</taxon>
        <taxon>Spermatophyta</taxon>
        <taxon>Magnoliopsida</taxon>
        <taxon>eudicotyledons</taxon>
        <taxon>Gunneridae</taxon>
        <taxon>Pentapetalae</taxon>
        <taxon>rosids</taxon>
        <taxon>malvids</taxon>
        <taxon>Malvales</taxon>
        <taxon>Malvaceae</taxon>
        <taxon>Malvoideae</taxon>
        <taxon>Hibiscus</taxon>
    </lineage>
</organism>
<gene>
    <name evidence="2" type="ORF">V6N12_062273</name>
</gene>
<reference evidence="2 3" key="1">
    <citation type="journal article" date="2024" name="G3 (Bethesda)">
        <title>Genome assembly of Hibiscus sabdariffa L. provides insights into metabolisms of medicinal natural products.</title>
        <authorList>
            <person name="Kim T."/>
        </authorList>
    </citation>
    <scope>NUCLEOTIDE SEQUENCE [LARGE SCALE GENOMIC DNA]</scope>
    <source>
        <strain evidence="2">TK-2024</strain>
        <tissue evidence="2">Old leaves</tissue>
    </source>
</reference>
<evidence type="ECO:0000313" key="3">
    <source>
        <dbReference type="Proteomes" id="UP001472677"/>
    </source>
</evidence>
<feature type="domain" description="Retrovirus-related Pol polyprotein from transposon TNT 1-94-like beta-barrel" evidence="1">
    <location>
        <begin position="372"/>
        <end position="434"/>
    </location>
</feature>
<name>A0ABR2F8D1_9ROSI</name>
<sequence>MVVIVETTGDSINSGASQEIQMSAENHSSSTGDLQNIQLAYRLNGINYLKWSLLVRTFLKGRGKINHLLGTGPKEGDPKYASWDEQDSLVMTWLWSSMLSEISDTVMFFVTSHEIWEAIKQTYSKVKDAVQIYEIKTKVSSTKQGSKTVTKYSILLKNLWQEMDHYQNLQMNCREDTQTLIRFIEKERIDDFLAGLNLEYDAVRVQILGKEELPSLNEAIAIIRSEEGRRGVMVDNTQAESSTLVTKILVEERISDNKSEGIKISVWCTYCKKPNHMKDKCWKLHGRPQTANRGFNDGSGRRQGRAYASKHPIAEDSQEPVEFNKEEIEKLKNLLGSLEKQSSSGTCNLVFSGITSQISSSNAFDLPTWNSWVIDSGATDHVTNSCLGFVDYKPCSSNQKITVADGTKITVAGIGNIPISETLTLKNVLHIPKLFTISPFRNSPKTQIVVLSFMLLNVYFRNKRRGG</sequence>
<dbReference type="Proteomes" id="UP001472677">
    <property type="component" value="Unassembled WGS sequence"/>
</dbReference>
<dbReference type="Pfam" id="PF22936">
    <property type="entry name" value="Pol_BBD"/>
    <property type="match status" value="1"/>
</dbReference>
<evidence type="ECO:0000259" key="1">
    <source>
        <dbReference type="Pfam" id="PF22936"/>
    </source>
</evidence>
<evidence type="ECO:0000313" key="2">
    <source>
        <dbReference type="EMBL" id="KAK8574583.1"/>
    </source>
</evidence>
<proteinExistence type="predicted"/>
<dbReference type="EMBL" id="JBBPBM010000007">
    <property type="protein sequence ID" value="KAK8574583.1"/>
    <property type="molecule type" value="Genomic_DNA"/>
</dbReference>